<dbReference type="KEGG" id="dya:Dyak_GE23854"/>
<organism evidence="2 3">
    <name type="scientific">Drosophila yakuba</name>
    <name type="common">Fruit fly</name>
    <dbReference type="NCBI Taxonomy" id="7245"/>
    <lineage>
        <taxon>Eukaryota</taxon>
        <taxon>Metazoa</taxon>
        <taxon>Ecdysozoa</taxon>
        <taxon>Arthropoda</taxon>
        <taxon>Hexapoda</taxon>
        <taxon>Insecta</taxon>
        <taxon>Pterygota</taxon>
        <taxon>Neoptera</taxon>
        <taxon>Endopterygota</taxon>
        <taxon>Diptera</taxon>
        <taxon>Brachycera</taxon>
        <taxon>Muscomorpha</taxon>
        <taxon>Ephydroidea</taxon>
        <taxon>Drosophilidae</taxon>
        <taxon>Drosophila</taxon>
        <taxon>Sophophora</taxon>
    </lineage>
</organism>
<dbReference type="EMBL" id="CM000160">
    <property type="protein sequence ID" value="EDW98299.1"/>
    <property type="molecule type" value="Genomic_DNA"/>
</dbReference>
<dbReference type="PhylomeDB" id="B4PQ30"/>
<evidence type="ECO:0008006" key="4">
    <source>
        <dbReference type="Google" id="ProtNLM"/>
    </source>
</evidence>
<sequence>MSSPIVTLLLVGICCLSFAQVARSECCTAREVVSYKMDRGDCQDVGGHGDYPLRCEVTICADGVAQVGTFCGQGSCNIFGCHCDGGCLFGEWSEDFARKNQKYGIHIVDVRRIPL</sequence>
<evidence type="ECO:0000256" key="1">
    <source>
        <dbReference type="SAM" id="SignalP"/>
    </source>
</evidence>
<dbReference type="OrthoDB" id="3737830at2759"/>
<dbReference type="HOGENOM" id="CLU_152773_0_0_1"/>
<reference evidence="2 3" key="2">
    <citation type="journal article" date="2007" name="PLoS Biol.">
        <title>Principles of genome evolution in the Drosophila melanogaster species group.</title>
        <authorList>
            <person name="Ranz J.M."/>
            <person name="Maurin D."/>
            <person name="Chan Y.S."/>
            <person name="von Grotthuss M."/>
            <person name="Hillier L.W."/>
            <person name="Roote J."/>
            <person name="Ashburner M."/>
            <person name="Bergman C.M."/>
        </authorList>
    </citation>
    <scope>NUCLEOTIDE SEQUENCE [LARGE SCALE GENOMIC DNA]</scope>
    <source>
        <strain evidence="3">Tai18E2 / Tucson 14021-0261.01</strain>
    </source>
</reference>
<dbReference type="Proteomes" id="UP000002282">
    <property type="component" value="Chromosome 3R"/>
</dbReference>
<accession>B4PQ30</accession>
<keyword evidence="3" id="KW-1185">Reference proteome</keyword>
<reference evidence="2 3" key="1">
    <citation type="journal article" date="2007" name="Nature">
        <title>Evolution of genes and genomes on the Drosophila phylogeny.</title>
        <authorList>
            <consortium name="Drosophila 12 Genomes Consortium"/>
            <person name="Clark A.G."/>
            <person name="Eisen M.B."/>
            <person name="Smith D.R."/>
            <person name="Bergman C.M."/>
            <person name="Oliver B."/>
            <person name="Markow T.A."/>
            <person name="Kaufman T.C."/>
            <person name="Kellis M."/>
            <person name="Gelbart W."/>
            <person name="Iyer V.N."/>
            <person name="Pollard D.A."/>
            <person name="Sackton T.B."/>
            <person name="Larracuente A.M."/>
            <person name="Singh N.D."/>
            <person name="Abad J.P."/>
            <person name="Abt D.N."/>
            <person name="Adryan B."/>
            <person name="Aguade M."/>
            <person name="Akashi H."/>
            <person name="Anderson W.W."/>
            <person name="Aquadro C.F."/>
            <person name="Ardell D.H."/>
            <person name="Arguello R."/>
            <person name="Artieri C.G."/>
            <person name="Barbash D.A."/>
            <person name="Barker D."/>
            <person name="Barsanti P."/>
            <person name="Batterham P."/>
            <person name="Batzoglou S."/>
            <person name="Begun D."/>
            <person name="Bhutkar A."/>
            <person name="Blanco E."/>
            <person name="Bosak S.A."/>
            <person name="Bradley R.K."/>
            <person name="Brand A.D."/>
            <person name="Brent M.R."/>
            <person name="Brooks A.N."/>
            <person name="Brown R.H."/>
            <person name="Butlin R.K."/>
            <person name="Caggese C."/>
            <person name="Calvi B.R."/>
            <person name="Bernardo de Carvalho A."/>
            <person name="Caspi A."/>
            <person name="Castrezana S."/>
            <person name="Celniker S.E."/>
            <person name="Chang J.L."/>
            <person name="Chapple C."/>
            <person name="Chatterji S."/>
            <person name="Chinwalla A."/>
            <person name="Civetta A."/>
            <person name="Clifton S.W."/>
            <person name="Comeron J.M."/>
            <person name="Costello J.C."/>
            <person name="Coyne J.A."/>
            <person name="Daub J."/>
            <person name="David R.G."/>
            <person name="Delcher A.L."/>
            <person name="Delehaunty K."/>
            <person name="Do C.B."/>
            <person name="Ebling H."/>
            <person name="Edwards K."/>
            <person name="Eickbush T."/>
            <person name="Evans J.D."/>
            <person name="Filipski A."/>
            <person name="Findeiss S."/>
            <person name="Freyhult E."/>
            <person name="Fulton L."/>
            <person name="Fulton R."/>
            <person name="Garcia A.C."/>
            <person name="Gardiner A."/>
            <person name="Garfield D.A."/>
            <person name="Garvin B.E."/>
            <person name="Gibson G."/>
            <person name="Gilbert D."/>
            <person name="Gnerre S."/>
            <person name="Godfrey J."/>
            <person name="Good R."/>
            <person name="Gotea V."/>
            <person name="Gravely B."/>
            <person name="Greenberg A.J."/>
            <person name="Griffiths-Jones S."/>
            <person name="Gross S."/>
            <person name="Guigo R."/>
            <person name="Gustafson E.A."/>
            <person name="Haerty W."/>
            <person name="Hahn M.W."/>
            <person name="Halligan D.L."/>
            <person name="Halpern A.L."/>
            <person name="Halter G.M."/>
            <person name="Han M.V."/>
            <person name="Heger A."/>
            <person name="Hillier L."/>
            <person name="Hinrichs A.S."/>
            <person name="Holmes I."/>
            <person name="Hoskins R.A."/>
            <person name="Hubisz M.J."/>
            <person name="Hultmark D."/>
            <person name="Huntley M.A."/>
            <person name="Jaffe D.B."/>
            <person name="Jagadeeshan S."/>
            <person name="Jeck W.R."/>
            <person name="Johnson J."/>
            <person name="Jones C.D."/>
            <person name="Jordan W.C."/>
            <person name="Karpen G.H."/>
            <person name="Kataoka E."/>
            <person name="Keightley P.D."/>
            <person name="Kheradpour P."/>
            <person name="Kirkness E.F."/>
            <person name="Koerich L.B."/>
            <person name="Kristiansen K."/>
            <person name="Kudrna D."/>
            <person name="Kulathinal R.J."/>
            <person name="Kumar S."/>
            <person name="Kwok R."/>
            <person name="Lander E."/>
            <person name="Langley C.H."/>
            <person name="Lapoint R."/>
            <person name="Lazzaro B.P."/>
            <person name="Lee S.J."/>
            <person name="Levesque L."/>
            <person name="Li R."/>
            <person name="Lin C.F."/>
            <person name="Lin M.F."/>
            <person name="Lindblad-Toh K."/>
            <person name="Llopart A."/>
            <person name="Long M."/>
            <person name="Low L."/>
            <person name="Lozovsky E."/>
            <person name="Lu J."/>
            <person name="Luo M."/>
            <person name="Machado C.A."/>
            <person name="Makalowski W."/>
            <person name="Marzo M."/>
            <person name="Matsuda M."/>
            <person name="Matzkin L."/>
            <person name="McAllister B."/>
            <person name="McBride C.S."/>
            <person name="McKernan B."/>
            <person name="McKernan K."/>
            <person name="Mendez-Lago M."/>
            <person name="Minx P."/>
            <person name="Mollenhauer M.U."/>
            <person name="Montooth K."/>
            <person name="Mount S.M."/>
            <person name="Mu X."/>
            <person name="Myers E."/>
            <person name="Negre B."/>
            <person name="Newfeld S."/>
            <person name="Nielsen R."/>
            <person name="Noor M.A."/>
            <person name="O'Grady P."/>
            <person name="Pachter L."/>
            <person name="Papaceit M."/>
            <person name="Parisi M.J."/>
            <person name="Parisi M."/>
            <person name="Parts L."/>
            <person name="Pedersen J.S."/>
            <person name="Pesole G."/>
            <person name="Phillippy A.M."/>
            <person name="Ponting C.P."/>
            <person name="Pop M."/>
            <person name="Porcelli D."/>
            <person name="Powell J.R."/>
            <person name="Prohaska S."/>
            <person name="Pruitt K."/>
            <person name="Puig M."/>
            <person name="Quesneville H."/>
            <person name="Ram K.R."/>
            <person name="Rand D."/>
            <person name="Rasmussen M.D."/>
            <person name="Reed L.K."/>
            <person name="Reenan R."/>
            <person name="Reily A."/>
            <person name="Remington K.A."/>
            <person name="Rieger T.T."/>
            <person name="Ritchie M.G."/>
            <person name="Robin C."/>
            <person name="Rogers Y.H."/>
            <person name="Rohde C."/>
            <person name="Rozas J."/>
            <person name="Rubenfield M.J."/>
            <person name="Ruiz A."/>
            <person name="Russo S."/>
            <person name="Salzberg S.L."/>
            <person name="Sanchez-Gracia A."/>
            <person name="Saranga D.J."/>
            <person name="Sato H."/>
            <person name="Schaeffer S.W."/>
            <person name="Schatz M.C."/>
            <person name="Schlenke T."/>
            <person name="Schwartz R."/>
            <person name="Segarra C."/>
            <person name="Singh R.S."/>
            <person name="Sirot L."/>
            <person name="Sirota M."/>
            <person name="Sisneros N.B."/>
            <person name="Smith C.D."/>
            <person name="Smith T.F."/>
            <person name="Spieth J."/>
            <person name="Stage D.E."/>
            <person name="Stark A."/>
            <person name="Stephan W."/>
            <person name="Strausberg R.L."/>
            <person name="Strempel S."/>
            <person name="Sturgill D."/>
            <person name="Sutton G."/>
            <person name="Sutton G.G."/>
            <person name="Tao W."/>
            <person name="Teichmann S."/>
            <person name="Tobari Y.N."/>
            <person name="Tomimura Y."/>
            <person name="Tsolas J.M."/>
            <person name="Valente V.L."/>
            <person name="Venter E."/>
            <person name="Venter J.C."/>
            <person name="Vicario S."/>
            <person name="Vieira F.G."/>
            <person name="Vilella A.J."/>
            <person name="Villasante A."/>
            <person name="Walenz B."/>
            <person name="Wang J."/>
            <person name="Wasserman M."/>
            <person name="Watts T."/>
            <person name="Wilson D."/>
            <person name="Wilson R.K."/>
            <person name="Wing R.A."/>
            <person name="Wolfner M.F."/>
            <person name="Wong A."/>
            <person name="Wong G.K."/>
            <person name="Wu C.I."/>
            <person name="Wu G."/>
            <person name="Yamamoto D."/>
            <person name="Yang H.P."/>
            <person name="Yang S.P."/>
            <person name="Yorke J.A."/>
            <person name="Yoshida K."/>
            <person name="Zdobnov E."/>
            <person name="Zhang P."/>
            <person name="Zhang Y."/>
            <person name="Zimin A.V."/>
            <person name="Baldwin J."/>
            <person name="Abdouelleil A."/>
            <person name="Abdulkadir J."/>
            <person name="Abebe A."/>
            <person name="Abera B."/>
            <person name="Abreu J."/>
            <person name="Acer S.C."/>
            <person name="Aftuck L."/>
            <person name="Alexander A."/>
            <person name="An P."/>
            <person name="Anderson E."/>
            <person name="Anderson S."/>
            <person name="Arachi H."/>
            <person name="Azer M."/>
            <person name="Bachantsang P."/>
            <person name="Barry A."/>
            <person name="Bayul T."/>
            <person name="Berlin A."/>
            <person name="Bessette D."/>
            <person name="Bloom T."/>
            <person name="Blye J."/>
            <person name="Boguslavskiy L."/>
            <person name="Bonnet C."/>
            <person name="Boukhgalter B."/>
            <person name="Bourzgui I."/>
            <person name="Brown A."/>
            <person name="Cahill P."/>
            <person name="Channer S."/>
            <person name="Cheshatsang Y."/>
            <person name="Chuda L."/>
            <person name="Citroen M."/>
            <person name="Collymore A."/>
            <person name="Cooke P."/>
            <person name="Costello M."/>
            <person name="D'Aco K."/>
            <person name="Daza R."/>
            <person name="De Haan G."/>
            <person name="DeGray S."/>
            <person name="DeMaso C."/>
            <person name="Dhargay N."/>
            <person name="Dooley K."/>
            <person name="Dooley E."/>
            <person name="Doricent M."/>
            <person name="Dorje P."/>
            <person name="Dorjee K."/>
            <person name="Dupes A."/>
            <person name="Elong R."/>
            <person name="Falk J."/>
            <person name="Farina A."/>
            <person name="Faro S."/>
            <person name="Ferguson D."/>
            <person name="Fisher S."/>
            <person name="Foley C.D."/>
            <person name="Franke A."/>
            <person name="Friedrich D."/>
            <person name="Gadbois L."/>
            <person name="Gearin G."/>
            <person name="Gearin C.R."/>
            <person name="Giannoukos G."/>
            <person name="Goode T."/>
            <person name="Graham J."/>
            <person name="Grandbois E."/>
            <person name="Grewal S."/>
            <person name="Gyaltsen K."/>
            <person name="Hafez N."/>
            <person name="Hagos B."/>
            <person name="Hall J."/>
            <person name="Henson C."/>
            <person name="Hollinger A."/>
            <person name="Honan T."/>
            <person name="Huard M.D."/>
            <person name="Hughes L."/>
            <person name="Hurhula B."/>
            <person name="Husby M.E."/>
            <person name="Kamat A."/>
            <person name="Kanga B."/>
            <person name="Kashin S."/>
            <person name="Khazanovich D."/>
            <person name="Kisner P."/>
            <person name="Lance K."/>
            <person name="Lara M."/>
            <person name="Lee W."/>
            <person name="Lennon N."/>
            <person name="Letendre F."/>
            <person name="LeVine R."/>
            <person name="Lipovsky A."/>
            <person name="Liu X."/>
            <person name="Liu J."/>
            <person name="Liu S."/>
            <person name="Lokyitsang T."/>
            <person name="Lokyitsang Y."/>
            <person name="Lubonja R."/>
            <person name="Lui A."/>
            <person name="MacDonald P."/>
            <person name="Magnisalis V."/>
            <person name="Maru K."/>
            <person name="Matthews C."/>
            <person name="McCusker W."/>
            <person name="McDonough S."/>
            <person name="Mehta T."/>
            <person name="Meldrim J."/>
            <person name="Meneus L."/>
            <person name="Mihai O."/>
            <person name="Mihalev A."/>
            <person name="Mihova T."/>
            <person name="Mittelman R."/>
            <person name="Mlenga V."/>
            <person name="Montmayeur A."/>
            <person name="Mulrain L."/>
            <person name="Navidi A."/>
            <person name="Naylor J."/>
            <person name="Negash T."/>
            <person name="Nguyen T."/>
            <person name="Nguyen N."/>
            <person name="Nicol R."/>
            <person name="Norbu C."/>
            <person name="Norbu N."/>
            <person name="Novod N."/>
            <person name="O'Neill B."/>
            <person name="Osman S."/>
            <person name="Markiewicz E."/>
            <person name="Oyono O.L."/>
            <person name="Patti C."/>
            <person name="Phunkhang P."/>
            <person name="Pierre F."/>
            <person name="Priest M."/>
            <person name="Raghuraman S."/>
            <person name="Rege F."/>
            <person name="Reyes R."/>
            <person name="Rise C."/>
            <person name="Rogov P."/>
            <person name="Ross K."/>
            <person name="Ryan E."/>
            <person name="Settipalli S."/>
            <person name="Shea T."/>
            <person name="Sherpa N."/>
            <person name="Shi L."/>
            <person name="Shih D."/>
            <person name="Sparrow T."/>
            <person name="Spaulding J."/>
            <person name="Stalker J."/>
            <person name="Stange-Thomann N."/>
            <person name="Stavropoulos S."/>
            <person name="Stone C."/>
            <person name="Strader C."/>
            <person name="Tesfaye S."/>
            <person name="Thomson T."/>
            <person name="Thoulutsang Y."/>
            <person name="Thoulutsang D."/>
            <person name="Topham K."/>
            <person name="Topping I."/>
            <person name="Tsamla T."/>
            <person name="Vassiliev H."/>
            <person name="Vo A."/>
            <person name="Wangchuk T."/>
            <person name="Wangdi T."/>
            <person name="Weiand M."/>
            <person name="Wilkinson J."/>
            <person name="Wilson A."/>
            <person name="Yadav S."/>
            <person name="Young G."/>
            <person name="Yu Q."/>
            <person name="Zembek L."/>
            <person name="Zhong D."/>
            <person name="Zimmer A."/>
            <person name="Zwirko Z."/>
            <person name="Jaffe D.B."/>
            <person name="Alvarez P."/>
            <person name="Brockman W."/>
            <person name="Butler J."/>
            <person name="Chin C."/>
            <person name="Gnerre S."/>
            <person name="Grabherr M."/>
            <person name="Kleber M."/>
            <person name="Mauceli E."/>
            <person name="MacCallum I."/>
        </authorList>
    </citation>
    <scope>NUCLEOTIDE SEQUENCE [LARGE SCALE GENOMIC DNA]</scope>
    <source>
        <strain evidence="3">Tai18E2 / Tucson 14021-0261.01</strain>
    </source>
</reference>
<dbReference type="SMR" id="B4PQ30"/>
<dbReference type="AlphaFoldDB" id="B4PQ30"/>
<name>B4PQ30_DROYA</name>
<dbReference type="OMA" id="ECCTARE"/>
<keyword evidence="1" id="KW-0732">Signal</keyword>
<gene>
    <name evidence="2" type="primary">Dyak\GE23854</name>
    <name evidence="2" type="synonym">dyak_GLEANR_7604</name>
    <name evidence="2" type="synonym">GE23854</name>
    <name evidence="2" type="ORF">Dyak_GE23854</name>
</gene>
<protein>
    <recommendedName>
        <fullName evidence="4">Protein Diedel-like</fullName>
    </recommendedName>
</protein>
<dbReference type="eggNOG" id="ENOG502T9YA">
    <property type="taxonomic scope" value="Eukaryota"/>
</dbReference>
<feature type="signal peptide" evidence="1">
    <location>
        <begin position="1"/>
        <end position="24"/>
    </location>
</feature>
<feature type="chain" id="PRO_5002822437" description="Protein Diedel-like" evidence="1">
    <location>
        <begin position="25"/>
        <end position="115"/>
    </location>
</feature>
<dbReference type="Gene3D" id="3.30.70.2800">
    <property type="match status" value="1"/>
</dbReference>
<dbReference type="Pfam" id="PF13164">
    <property type="entry name" value="Diedel"/>
    <property type="match status" value="1"/>
</dbReference>
<evidence type="ECO:0000313" key="2">
    <source>
        <dbReference type="EMBL" id="EDW98299.1"/>
    </source>
</evidence>
<proteinExistence type="predicted"/>
<evidence type="ECO:0000313" key="3">
    <source>
        <dbReference type="Proteomes" id="UP000002282"/>
    </source>
</evidence>
<dbReference type="InterPro" id="IPR025061">
    <property type="entry name" value="Diedel"/>
</dbReference>